<dbReference type="Pfam" id="PF01850">
    <property type="entry name" value="PIN"/>
    <property type="match status" value="1"/>
</dbReference>
<keyword evidence="1" id="KW-0460">Magnesium</keyword>
<dbReference type="RefSeq" id="WP_014586523.1">
    <property type="nucleotide sequence ID" value="NC_017527.1"/>
</dbReference>
<evidence type="ECO:0000313" key="4">
    <source>
        <dbReference type="Proteomes" id="UP000005877"/>
    </source>
</evidence>
<dbReference type="InterPro" id="IPR051619">
    <property type="entry name" value="TypeII_TA_RNase_PINc/VapC"/>
</dbReference>
<feature type="domain" description="PIN" evidence="2">
    <location>
        <begin position="2"/>
        <end position="119"/>
    </location>
</feature>
<reference evidence="3 4" key="1">
    <citation type="journal article" date="2012" name="PLoS ONE">
        <title>The genome characteristics and predicted function of methyl-group oxidation pathway in the obligate aceticlastic methanogens, Methanosaeta spp.</title>
        <authorList>
            <person name="Zhu J."/>
            <person name="Zheng H."/>
            <person name="Ai G."/>
            <person name="Zhang G."/>
            <person name="Liu D."/>
            <person name="Liu X."/>
            <person name="Dong X."/>
        </authorList>
    </citation>
    <scope>NUCLEOTIDE SEQUENCE [LARGE SCALE GENOMIC DNA]</scope>
    <source>
        <strain evidence="3 4">6Ac</strain>
    </source>
</reference>
<dbReference type="InterPro" id="IPR044153">
    <property type="entry name" value="PIN_Pae0151-like"/>
</dbReference>
<dbReference type="InterPro" id="IPR002716">
    <property type="entry name" value="PIN_dom"/>
</dbReference>
<gene>
    <name evidence="3" type="ordered locus">Mhar_0967</name>
</gene>
<evidence type="ECO:0000256" key="1">
    <source>
        <dbReference type="ARBA" id="ARBA00022842"/>
    </source>
</evidence>
<keyword evidence="4" id="KW-1185">Reference proteome</keyword>
<protein>
    <recommendedName>
        <fullName evidence="2">PIN domain-containing protein</fullName>
    </recommendedName>
</protein>
<dbReference type="KEGG" id="mhi:Mhar_0967"/>
<dbReference type="GeneID" id="12510136"/>
<dbReference type="EMBL" id="CP003117">
    <property type="protein sequence ID" value="AET64338.1"/>
    <property type="molecule type" value="Genomic_DNA"/>
</dbReference>
<dbReference type="HOGENOM" id="CLU_140143_1_0_2"/>
<dbReference type="InterPro" id="IPR029060">
    <property type="entry name" value="PIN-like_dom_sf"/>
</dbReference>
<dbReference type="Proteomes" id="UP000005877">
    <property type="component" value="Chromosome"/>
</dbReference>
<dbReference type="PANTHER" id="PTHR35901:SF1">
    <property type="entry name" value="EXONUCLEASE VAPC9"/>
    <property type="match status" value="1"/>
</dbReference>
<dbReference type="CDD" id="cd09873">
    <property type="entry name" value="PIN_Pae0151-like"/>
    <property type="match status" value="1"/>
</dbReference>
<name>G7WLN5_METH6</name>
<evidence type="ECO:0000313" key="3">
    <source>
        <dbReference type="EMBL" id="AET64338.1"/>
    </source>
</evidence>
<organism evidence="3 4">
    <name type="scientific">Methanothrix harundinacea (strain 6Ac)</name>
    <name type="common">Methanosaeta harundinacea</name>
    <dbReference type="NCBI Taxonomy" id="1110509"/>
    <lineage>
        <taxon>Archaea</taxon>
        <taxon>Methanobacteriati</taxon>
        <taxon>Methanobacteriota</taxon>
        <taxon>Stenosarchaea group</taxon>
        <taxon>Methanomicrobia</taxon>
        <taxon>Methanotrichales</taxon>
        <taxon>Methanotrichaceae</taxon>
        <taxon>Methanothrix</taxon>
    </lineage>
</organism>
<dbReference type="AlphaFoldDB" id="G7WLN5"/>
<sequence>MIVVDASVFLDLIFDYRSDRTAIADGLFTLMEEDGVPIFEPDAFKIEMIGQLVRRLTKEEATALAEEIFSNINFIEASELFDMAYSVAVLTGSRAIDSFYVAAAKLEEAFLVSNDKHQVESARRSGVEVYYLLDEFEEVRERIAK</sequence>
<dbReference type="SUPFAM" id="SSF88723">
    <property type="entry name" value="PIN domain-like"/>
    <property type="match status" value="1"/>
</dbReference>
<dbReference type="Gene3D" id="3.40.50.1010">
    <property type="entry name" value="5'-nuclease"/>
    <property type="match status" value="1"/>
</dbReference>
<evidence type="ECO:0000259" key="2">
    <source>
        <dbReference type="Pfam" id="PF01850"/>
    </source>
</evidence>
<dbReference type="PATRIC" id="fig|1110509.7.peg.1082"/>
<accession>G7WLN5</accession>
<dbReference type="PANTHER" id="PTHR35901">
    <property type="entry name" value="RIBONUCLEASE VAPC3"/>
    <property type="match status" value="1"/>
</dbReference>
<dbReference type="STRING" id="1110509.Mhar_0967"/>
<proteinExistence type="predicted"/>
<dbReference type="OrthoDB" id="99568at2157"/>